<dbReference type="InterPro" id="IPR037261">
    <property type="entry name" value="YonK_sf"/>
</dbReference>
<protein>
    <submittedName>
        <fullName evidence="2">YonK family protein</fullName>
    </submittedName>
</protein>
<evidence type="ECO:0000313" key="2">
    <source>
        <dbReference type="EMBL" id="QSF43524.1"/>
    </source>
</evidence>
<feature type="domain" description="Bacillus phage SPbeta YonK" evidence="1">
    <location>
        <begin position="1"/>
        <end position="55"/>
    </location>
</feature>
<dbReference type="SUPFAM" id="SSF160570">
    <property type="entry name" value="YonK-like"/>
    <property type="match status" value="1"/>
</dbReference>
<sequence>MAKNKDSKTVNRTGLFEMDKMTVTAEDKNGIYIFDLKSLLQDFDGNNISITVASDFEPSHQVEE</sequence>
<dbReference type="EMBL" id="CP070969">
    <property type="protein sequence ID" value="QSF43524.1"/>
    <property type="molecule type" value="Genomic_DNA"/>
</dbReference>
<evidence type="ECO:0000313" key="3">
    <source>
        <dbReference type="Proteomes" id="UP000663452"/>
    </source>
</evidence>
<organism evidence="2 3">
    <name type="scientific">Paenibacillus tianjinensis</name>
    <dbReference type="NCBI Taxonomy" id="2810347"/>
    <lineage>
        <taxon>Bacteria</taxon>
        <taxon>Bacillati</taxon>
        <taxon>Bacillota</taxon>
        <taxon>Bacilli</taxon>
        <taxon>Bacillales</taxon>
        <taxon>Paenibacillaceae</taxon>
        <taxon>Paenibacillus</taxon>
    </lineage>
</organism>
<reference evidence="2 3" key="1">
    <citation type="submission" date="2021-02" db="EMBL/GenBank/DDBJ databases">
        <title>Paenibacillus tianjinensis sp. nov.</title>
        <authorList>
            <person name="Liu H."/>
        </authorList>
    </citation>
    <scope>NUCLEOTIDE SEQUENCE [LARGE SCALE GENOMIC DNA]</scope>
    <source>
        <strain evidence="2 3">TB2019</strain>
    </source>
</reference>
<proteinExistence type="predicted"/>
<dbReference type="InterPro" id="IPR018600">
    <property type="entry name" value="Phage_SP-beta_YonK"/>
</dbReference>
<evidence type="ECO:0000259" key="1">
    <source>
        <dbReference type="Pfam" id="PF09642"/>
    </source>
</evidence>
<dbReference type="RefSeq" id="WP_206101157.1">
    <property type="nucleotide sequence ID" value="NZ_CP070969.1"/>
</dbReference>
<accession>A0ABX7L6A1</accession>
<keyword evidence="3" id="KW-1185">Reference proteome</keyword>
<name>A0ABX7L6A1_9BACL</name>
<gene>
    <name evidence="2" type="ORF">JRJ22_19875</name>
</gene>
<dbReference type="Proteomes" id="UP000663452">
    <property type="component" value="Chromosome"/>
</dbReference>
<dbReference type="Pfam" id="PF09642">
    <property type="entry name" value="YonK"/>
    <property type="match status" value="1"/>
</dbReference>
<dbReference type="Gene3D" id="6.20.120.10">
    <property type="match status" value="1"/>
</dbReference>